<organism evidence="1 2">
    <name type="scientific">Laodelphax striatellus</name>
    <name type="common">Small brown planthopper</name>
    <name type="synonym">Delphax striatella</name>
    <dbReference type="NCBI Taxonomy" id="195883"/>
    <lineage>
        <taxon>Eukaryota</taxon>
        <taxon>Metazoa</taxon>
        <taxon>Ecdysozoa</taxon>
        <taxon>Arthropoda</taxon>
        <taxon>Hexapoda</taxon>
        <taxon>Insecta</taxon>
        <taxon>Pterygota</taxon>
        <taxon>Neoptera</taxon>
        <taxon>Paraneoptera</taxon>
        <taxon>Hemiptera</taxon>
        <taxon>Auchenorrhyncha</taxon>
        <taxon>Fulgoroidea</taxon>
        <taxon>Delphacidae</taxon>
        <taxon>Criomorphinae</taxon>
        <taxon>Laodelphax</taxon>
    </lineage>
</organism>
<evidence type="ECO:0000313" key="1">
    <source>
        <dbReference type="EMBL" id="RZF46149.1"/>
    </source>
</evidence>
<name>A0A482XL26_LAOST</name>
<evidence type="ECO:0000313" key="2">
    <source>
        <dbReference type="Proteomes" id="UP000291343"/>
    </source>
</evidence>
<dbReference type="EMBL" id="QKKF02007140">
    <property type="protein sequence ID" value="RZF46149.1"/>
    <property type="molecule type" value="Genomic_DNA"/>
</dbReference>
<dbReference type="AlphaFoldDB" id="A0A482XL26"/>
<gene>
    <name evidence="1" type="ORF">LSTR_LSTR013107</name>
</gene>
<evidence type="ECO:0008006" key="3">
    <source>
        <dbReference type="Google" id="ProtNLM"/>
    </source>
</evidence>
<sequence>MPGVHYDIVKFYVEDREICMESFPEKPPWFDLPVKCLLLLDCRMRNAQVIKSLRMFLDVFKVNDNTCLAVGGGRLRCGRSAPSWGRRRAADGKVSAHMYAVVVRGRNVAANSFMVKPHCATLEQIDAQLAAFASVVGPVTNGSERLAVMAQCIDRVRMDRGLENREAQIIGKHFPNVPLFGFVANGELGYSTDLPSNDEPPAKRMKSKPSLFINYQSTSLVILTFKTES</sequence>
<keyword evidence="2" id="KW-1185">Reference proteome</keyword>
<dbReference type="InParanoid" id="A0A482XL26"/>
<comment type="caution">
    <text evidence="1">The sequence shown here is derived from an EMBL/GenBank/DDBJ whole genome shotgun (WGS) entry which is preliminary data.</text>
</comment>
<reference evidence="1 2" key="1">
    <citation type="journal article" date="2017" name="Gigascience">
        <title>Genome sequence of the small brown planthopper, Laodelphax striatellus.</title>
        <authorList>
            <person name="Zhu J."/>
            <person name="Jiang F."/>
            <person name="Wang X."/>
            <person name="Yang P."/>
            <person name="Bao Y."/>
            <person name="Zhao W."/>
            <person name="Wang W."/>
            <person name="Lu H."/>
            <person name="Wang Q."/>
            <person name="Cui N."/>
            <person name="Li J."/>
            <person name="Chen X."/>
            <person name="Luo L."/>
            <person name="Yu J."/>
            <person name="Kang L."/>
            <person name="Cui F."/>
        </authorList>
    </citation>
    <scope>NUCLEOTIDE SEQUENCE [LARGE SCALE GENOMIC DNA]</scope>
    <source>
        <strain evidence="1">Lst14</strain>
    </source>
</reference>
<protein>
    <recommendedName>
        <fullName evidence="3">FIST C-domain domain-containing protein</fullName>
    </recommendedName>
</protein>
<dbReference type="Proteomes" id="UP000291343">
    <property type="component" value="Unassembled WGS sequence"/>
</dbReference>
<proteinExistence type="predicted"/>
<accession>A0A482XL26</accession>
<dbReference type="OrthoDB" id="199913at2759"/>